<evidence type="ECO:0000256" key="2">
    <source>
        <dbReference type="ARBA" id="ARBA00023163"/>
    </source>
</evidence>
<keyword evidence="2" id="KW-0804">Transcription</keyword>
<evidence type="ECO:0000313" key="4">
    <source>
        <dbReference type="EMBL" id="GFY71809.1"/>
    </source>
</evidence>
<keyword evidence="5" id="KW-1185">Reference proteome</keyword>
<evidence type="ECO:0000256" key="3">
    <source>
        <dbReference type="ARBA" id="ARBA00023170"/>
    </source>
</evidence>
<sequence>MNMAGFPAFIPLHPKLVSPFFAKINTSKYVESVENNKERNASSVEEELKKETLCPFGYPSFFAHEDGIGSSMDAAKSALYETSARILLLSIRWARNLPSYSSLGLQDQNVRNTQIPIGYTPKFQIPYKFQNPYSSVAFLSKYLHSNMLKTTEKNWTRFEGRS</sequence>
<accession>A0A8X7CGN7</accession>
<gene>
    <name evidence="4" type="primary">NR2E3_1</name>
    <name evidence="4" type="ORF">TNIN_154701</name>
</gene>
<keyword evidence="3" id="KW-0675">Receptor</keyword>
<dbReference type="Gene3D" id="1.10.565.10">
    <property type="entry name" value="Retinoid X Receptor"/>
    <property type="match status" value="1"/>
</dbReference>
<dbReference type="SUPFAM" id="SSF48508">
    <property type="entry name" value="Nuclear receptor ligand-binding domain"/>
    <property type="match status" value="1"/>
</dbReference>
<comment type="caution">
    <text evidence="4">The sequence shown here is derived from an EMBL/GenBank/DDBJ whole genome shotgun (WGS) entry which is preliminary data.</text>
</comment>
<evidence type="ECO:0000313" key="5">
    <source>
        <dbReference type="Proteomes" id="UP000886998"/>
    </source>
</evidence>
<evidence type="ECO:0000256" key="1">
    <source>
        <dbReference type="ARBA" id="ARBA00023015"/>
    </source>
</evidence>
<dbReference type="InterPro" id="IPR035500">
    <property type="entry name" value="NHR-like_dom_sf"/>
</dbReference>
<dbReference type="OrthoDB" id="6424478at2759"/>
<keyword evidence="1" id="KW-0805">Transcription regulation</keyword>
<protein>
    <submittedName>
        <fullName evidence="4">Photoreceptor-specific nuclear receptor</fullName>
    </submittedName>
</protein>
<dbReference type="EMBL" id="BMAV01019100">
    <property type="protein sequence ID" value="GFY71809.1"/>
    <property type="molecule type" value="Genomic_DNA"/>
</dbReference>
<name>A0A8X7CGN7_9ARAC</name>
<dbReference type="Proteomes" id="UP000886998">
    <property type="component" value="Unassembled WGS sequence"/>
</dbReference>
<organism evidence="4 5">
    <name type="scientific">Trichonephila inaurata madagascariensis</name>
    <dbReference type="NCBI Taxonomy" id="2747483"/>
    <lineage>
        <taxon>Eukaryota</taxon>
        <taxon>Metazoa</taxon>
        <taxon>Ecdysozoa</taxon>
        <taxon>Arthropoda</taxon>
        <taxon>Chelicerata</taxon>
        <taxon>Arachnida</taxon>
        <taxon>Araneae</taxon>
        <taxon>Araneomorphae</taxon>
        <taxon>Entelegynae</taxon>
        <taxon>Araneoidea</taxon>
        <taxon>Nephilidae</taxon>
        <taxon>Trichonephila</taxon>
        <taxon>Trichonephila inaurata</taxon>
    </lineage>
</organism>
<dbReference type="AlphaFoldDB" id="A0A8X7CGN7"/>
<reference evidence="4" key="1">
    <citation type="submission" date="2020-08" db="EMBL/GenBank/DDBJ databases">
        <title>Multicomponent nature underlies the extraordinary mechanical properties of spider dragline silk.</title>
        <authorList>
            <person name="Kono N."/>
            <person name="Nakamura H."/>
            <person name="Mori M."/>
            <person name="Yoshida Y."/>
            <person name="Ohtoshi R."/>
            <person name="Malay A.D."/>
            <person name="Moran D.A.P."/>
            <person name="Tomita M."/>
            <person name="Numata K."/>
            <person name="Arakawa K."/>
        </authorList>
    </citation>
    <scope>NUCLEOTIDE SEQUENCE</scope>
</reference>
<proteinExistence type="predicted"/>